<evidence type="ECO:0000256" key="4">
    <source>
        <dbReference type="ARBA" id="ARBA00022801"/>
    </source>
</evidence>
<name>D6SKJ9_9BACT</name>
<dbReference type="InterPro" id="IPR022907">
    <property type="entry name" value="VapC_family"/>
</dbReference>
<keyword evidence="3 5" id="KW-0479">Metal-binding</keyword>
<feature type="binding site" evidence="5">
    <location>
        <position position="97"/>
    </location>
    <ligand>
        <name>Mg(2+)</name>
        <dbReference type="ChEBI" id="CHEBI:18420"/>
    </ligand>
</feature>
<dbReference type="GO" id="GO:0004540">
    <property type="term" value="F:RNA nuclease activity"/>
    <property type="evidence" value="ECO:0007669"/>
    <property type="project" value="InterPro"/>
</dbReference>
<dbReference type="GO" id="GO:0090729">
    <property type="term" value="F:toxin activity"/>
    <property type="evidence" value="ECO:0007669"/>
    <property type="project" value="UniProtKB-KW"/>
</dbReference>
<comment type="function">
    <text evidence="5">Toxic component of a toxin-antitoxin (TA) system. An RNase.</text>
</comment>
<sequence length="136" mass="15209">MKALLDTGPWVALIDRSEVAHEACVQWFASFSGELFSTEAVLTEVLYLLNFSLKAQQAALDFVIRGIVTLVPSDLYSLHFARTQMEKYADLPMDFADATLVCLAEESGILNIASLDHKDFSIYRTTGNQVFRILTQ</sequence>
<evidence type="ECO:0000256" key="5">
    <source>
        <dbReference type="HAMAP-Rule" id="MF_00265"/>
    </source>
</evidence>
<dbReference type="GO" id="GO:0000287">
    <property type="term" value="F:magnesium ion binding"/>
    <property type="evidence" value="ECO:0007669"/>
    <property type="project" value="UniProtKB-UniRule"/>
</dbReference>
<gene>
    <name evidence="5" type="primary">vapC</name>
    <name evidence="7" type="ORF">Dthio_PD2619</name>
</gene>
<comment type="cofactor">
    <cofactor evidence="5">
        <name>Mg(2+)</name>
        <dbReference type="ChEBI" id="CHEBI:18420"/>
    </cofactor>
</comment>
<organism evidence="7 8">
    <name type="scientific">Desulfonatronospira thiodismutans ASO3-1</name>
    <dbReference type="NCBI Taxonomy" id="555779"/>
    <lineage>
        <taxon>Bacteria</taxon>
        <taxon>Pseudomonadati</taxon>
        <taxon>Thermodesulfobacteriota</taxon>
        <taxon>Desulfovibrionia</taxon>
        <taxon>Desulfovibrionales</taxon>
        <taxon>Desulfonatronovibrionaceae</taxon>
        <taxon>Desulfonatronospira</taxon>
    </lineage>
</organism>
<feature type="domain" description="PIN" evidence="6">
    <location>
        <begin position="4"/>
        <end position="118"/>
    </location>
</feature>
<reference evidence="7" key="1">
    <citation type="submission" date="2010-05" db="EMBL/GenBank/DDBJ databases">
        <title>The draft genome of Desulfonatronospira thiodismutans ASO3-1.</title>
        <authorList>
            <consortium name="US DOE Joint Genome Institute (JGI-PGF)"/>
            <person name="Lucas S."/>
            <person name="Copeland A."/>
            <person name="Lapidus A."/>
            <person name="Cheng J.-F."/>
            <person name="Bruce D."/>
            <person name="Goodwin L."/>
            <person name="Pitluck S."/>
            <person name="Chertkov O."/>
            <person name="Brettin T."/>
            <person name="Detter J.C."/>
            <person name="Han C."/>
            <person name="Land M.L."/>
            <person name="Hauser L."/>
            <person name="Kyrpides N."/>
            <person name="Mikhailova N."/>
            <person name="Muyzer G."/>
            <person name="Woyke T."/>
        </authorList>
    </citation>
    <scope>NUCLEOTIDE SEQUENCE [LARGE SCALE GENOMIC DNA]</scope>
    <source>
        <strain evidence="7">ASO3-1</strain>
    </source>
</reference>
<protein>
    <recommendedName>
        <fullName evidence="5">Ribonuclease VapC</fullName>
        <shortName evidence="5">RNase VapC</shortName>
        <ecNumber evidence="5">3.1.-.-</ecNumber>
    </recommendedName>
    <alternativeName>
        <fullName evidence="5">Toxin VapC</fullName>
    </alternativeName>
</protein>
<dbReference type="Gene3D" id="3.40.50.1010">
    <property type="entry name" value="5'-nuclease"/>
    <property type="match status" value="1"/>
</dbReference>
<dbReference type="eggNOG" id="COG2402">
    <property type="taxonomic scope" value="Bacteria"/>
</dbReference>
<dbReference type="GO" id="GO:0016787">
    <property type="term" value="F:hydrolase activity"/>
    <property type="evidence" value="ECO:0007669"/>
    <property type="project" value="UniProtKB-KW"/>
</dbReference>
<dbReference type="EC" id="3.1.-.-" evidence="5"/>
<dbReference type="HAMAP" id="MF_00265">
    <property type="entry name" value="VapC_Nob1"/>
    <property type="match status" value="1"/>
</dbReference>
<dbReference type="Pfam" id="PF01850">
    <property type="entry name" value="PIN"/>
    <property type="match status" value="1"/>
</dbReference>
<dbReference type="Proteomes" id="UP000005496">
    <property type="component" value="Unassembled WGS sequence"/>
</dbReference>
<proteinExistence type="inferred from homology"/>
<comment type="similarity">
    <text evidence="5">Belongs to the PINc/VapC protein family.</text>
</comment>
<keyword evidence="2 5" id="KW-0540">Nuclease</keyword>
<evidence type="ECO:0000313" key="7">
    <source>
        <dbReference type="EMBL" id="EFI35210.1"/>
    </source>
</evidence>
<evidence type="ECO:0000259" key="6">
    <source>
        <dbReference type="Pfam" id="PF01850"/>
    </source>
</evidence>
<keyword evidence="4 5" id="KW-0378">Hydrolase</keyword>
<dbReference type="SUPFAM" id="SSF88723">
    <property type="entry name" value="PIN domain-like"/>
    <property type="match status" value="1"/>
</dbReference>
<dbReference type="RefSeq" id="WP_008868344.1">
    <property type="nucleotide sequence ID" value="NZ_ACJN02000001.1"/>
</dbReference>
<keyword evidence="5" id="KW-0460">Magnesium</keyword>
<keyword evidence="5" id="KW-0800">Toxin</keyword>
<keyword evidence="8" id="KW-1185">Reference proteome</keyword>
<dbReference type="AlphaFoldDB" id="D6SKJ9"/>
<dbReference type="InterPro" id="IPR029060">
    <property type="entry name" value="PIN-like_dom_sf"/>
</dbReference>
<evidence type="ECO:0000313" key="8">
    <source>
        <dbReference type="Proteomes" id="UP000005496"/>
    </source>
</evidence>
<dbReference type="InterPro" id="IPR002716">
    <property type="entry name" value="PIN_dom"/>
</dbReference>
<dbReference type="OrthoDB" id="196926at2"/>
<dbReference type="EMBL" id="ACJN02000001">
    <property type="protein sequence ID" value="EFI35210.1"/>
    <property type="molecule type" value="Genomic_DNA"/>
</dbReference>
<evidence type="ECO:0000256" key="3">
    <source>
        <dbReference type="ARBA" id="ARBA00022723"/>
    </source>
</evidence>
<comment type="caution">
    <text evidence="7">The sequence shown here is derived from an EMBL/GenBank/DDBJ whole genome shotgun (WGS) entry which is preliminary data.</text>
</comment>
<evidence type="ECO:0000256" key="2">
    <source>
        <dbReference type="ARBA" id="ARBA00022722"/>
    </source>
</evidence>
<keyword evidence="1 5" id="KW-1277">Toxin-antitoxin system</keyword>
<feature type="binding site" evidence="5">
    <location>
        <position position="6"/>
    </location>
    <ligand>
        <name>Mg(2+)</name>
        <dbReference type="ChEBI" id="CHEBI:18420"/>
    </ligand>
</feature>
<evidence type="ECO:0000256" key="1">
    <source>
        <dbReference type="ARBA" id="ARBA00022649"/>
    </source>
</evidence>
<accession>D6SKJ9</accession>